<dbReference type="PANTHER" id="PTHR43777">
    <property type="entry name" value="MOLYBDENUM COFACTOR CYTIDYLYLTRANSFERASE"/>
    <property type="match status" value="1"/>
</dbReference>
<evidence type="ECO:0000259" key="2">
    <source>
        <dbReference type="Pfam" id="PF12804"/>
    </source>
</evidence>
<reference evidence="3 4" key="1">
    <citation type="submission" date="2018-11" db="EMBL/GenBank/DDBJ databases">
        <title>Pseudaminobacter arsenicus sp. nov., an arsenic-resistant bacterium isolated from arsenic-rich aquifers.</title>
        <authorList>
            <person name="Mu Y."/>
        </authorList>
    </citation>
    <scope>NUCLEOTIDE SEQUENCE [LARGE SCALE GENOMIC DNA]</scope>
    <source>
        <strain evidence="3 4">CB3</strain>
    </source>
</reference>
<dbReference type="SUPFAM" id="SSF53448">
    <property type="entry name" value="Nucleotide-diphospho-sugar transferases"/>
    <property type="match status" value="1"/>
</dbReference>
<organism evidence="3 4">
    <name type="scientific">Borborobacter arsenicus</name>
    <dbReference type="NCBI Taxonomy" id="1851146"/>
    <lineage>
        <taxon>Bacteria</taxon>
        <taxon>Pseudomonadati</taxon>
        <taxon>Pseudomonadota</taxon>
        <taxon>Alphaproteobacteria</taxon>
        <taxon>Hyphomicrobiales</taxon>
        <taxon>Phyllobacteriaceae</taxon>
        <taxon>Borborobacter</taxon>
    </lineage>
</organism>
<dbReference type="CDD" id="cd04182">
    <property type="entry name" value="GT_2_like_f"/>
    <property type="match status" value="1"/>
</dbReference>
<dbReference type="Gene3D" id="3.90.550.10">
    <property type="entry name" value="Spore Coat Polysaccharide Biosynthesis Protein SpsA, Chain A"/>
    <property type="match status" value="1"/>
</dbReference>
<evidence type="ECO:0000256" key="1">
    <source>
        <dbReference type="ARBA" id="ARBA00022842"/>
    </source>
</evidence>
<dbReference type="PANTHER" id="PTHR43777:SF1">
    <property type="entry name" value="MOLYBDENUM COFACTOR CYTIDYLYLTRANSFERASE"/>
    <property type="match status" value="1"/>
</dbReference>
<keyword evidence="1" id="KW-0460">Magnesium</keyword>
<evidence type="ECO:0000313" key="3">
    <source>
        <dbReference type="EMBL" id="RUM98097.1"/>
    </source>
</evidence>
<evidence type="ECO:0000313" key="4">
    <source>
        <dbReference type="Proteomes" id="UP000281647"/>
    </source>
</evidence>
<feature type="domain" description="MobA-like NTP transferase" evidence="2">
    <location>
        <begin position="1"/>
        <end position="151"/>
    </location>
</feature>
<protein>
    <submittedName>
        <fullName evidence="3">Nucleotidyltransferase family protein</fullName>
    </submittedName>
</protein>
<keyword evidence="3" id="KW-0808">Transferase</keyword>
<dbReference type="Pfam" id="PF12804">
    <property type="entry name" value="NTP_transf_3"/>
    <property type="match status" value="1"/>
</dbReference>
<sequence>MGGPNKLMALFSDRPLIRQTVERALAAHTAGIIVVTGHQAERIEAALSGLNVRFAHNPDFASGLSSSLKAGVSALPVDAAAALIVLGDMPGVTTDDLNRVIDAFTADSTLPIVRATHNGKRGNPVLLPRSVFPVISLLQGDTGARHLIENERENVIDVEIGVGASVDVDTRDAMARAGGVLQET</sequence>
<gene>
    <name evidence="3" type="ORF">EET67_10610</name>
</gene>
<proteinExistence type="predicted"/>
<dbReference type="InterPro" id="IPR029044">
    <property type="entry name" value="Nucleotide-diphossugar_trans"/>
</dbReference>
<keyword evidence="4" id="KW-1185">Reference proteome</keyword>
<dbReference type="EMBL" id="RKST01000008">
    <property type="protein sequence ID" value="RUM98097.1"/>
    <property type="molecule type" value="Genomic_DNA"/>
</dbReference>
<name>A0A432V7F4_9HYPH</name>
<dbReference type="GO" id="GO:0016779">
    <property type="term" value="F:nucleotidyltransferase activity"/>
    <property type="evidence" value="ECO:0007669"/>
    <property type="project" value="UniProtKB-ARBA"/>
</dbReference>
<dbReference type="Proteomes" id="UP000281647">
    <property type="component" value="Unassembled WGS sequence"/>
</dbReference>
<dbReference type="AlphaFoldDB" id="A0A432V7F4"/>
<accession>A0A432V7F4</accession>
<dbReference type="OrthoDB" id="9779263at2"/>
<dbReference type="InterPro" id="IPR025877">
    <property type="entry name" value="MobA-like_NTP_Trfase"/>
</dbReference>
<comment type="caution">
    <text evidence="3">The sequence shown here is derived from an EMBL/GenBank/DDBJ whole genome shotgun (WGS) entry which is preliminary data.</text>
</comment>